<dbReference type="Gene3D" id="3.40.50.1000">
    <property type="entry name" value="HAD superfamily/HAD-like"/>
    <property type="match status" value="1"/>
</dbReference>
<dbReference type="SFLD" id="SFLDF00027">
    <property type="entry name" value="p-type_atpase"/>
    <property type="match status" value="1"/>
</dbReference>
<name>A0A0D0DN04_9AGAM</name>
<dbReference type="InterPro" id="IPR036412">
    <property type="entry name" value="HAD-like_sf"/>
</dbReference>
<keyword evidence="5 10" id="KW-0547">Nucleotide-binding</keyword>
<feature type="transmembrane region" description="Helical" evidence="10">
    <location>
        <begin position="1056"/>
        <end position="1077"/>
    </location>
</feature>
<dbReference type="CDD" id="cd02094">
    <property type="entry name" value="P-type_ATPase_Cu-like"/>
    <property type="match status" value="1"/>
</dbReference>
<keyword evidence="6 10" id="KW-0067">ATP-binding</keyword>
<dbReference type="PANTHER" id="PTHR43520">
    <property type="entry name" value="ATP7, ISOFORM B"/>
    <property type="match status" value="1"/>
</dbReference>
<evidence type="ECO:0000313" key="12">
    <source>
        <dbReference type="EMBL" id="KIK79870.1"/>
    </source>
</evidence>
<dbReference type="InterPro" id="IPR059000">
    <property type="entry name" value="ATPase_P-type_domA"/>
</dbReference>
<keyword evidence="9 10" id="KW-0472">Membrane</keyword>
<evidence type="ECO:0000256" key="8">
    <source>
        <dbReference type="ARBA" id="ARBA00022989"/>
    </source>
</evidence>
<keyword evidence="7" id="KW-1278">Translocase</keyword>
<dbReference type="GO" id="GO:0055070">
    <property type="term" value="P:copper ion homeostasis"/>
    <property type="evidence" value="ECO:0007669"/>
    <property type="project" value="TreeGrafter"/>
</dbReference>
<dbReference type="InParanoid" id="A0A0D0DN04"/>
<dbReference type="SUPFAM" id="SSF55008">
    <property type="entry name" value="HMA, heavy metal-associated domain"/>
    <property type="match status" value="3"/>
</dbReference>
<dbReference type="PRINTS" id="PR00119">
    <property type="entry name" value="CATATPASE"/>
</dbReference>
<dbReference type="PANTHER" id="PTHR43520:SF32">
    <property type="entry name" value="COPPER RESISTANCE P-TYPE ATPASE (EUROFUNG)"/>
    <property type="match status" value="1"/>
</dbReference>
<feature type="transmembrane region" description="Helical" evidence="10">
    <location>
        <begin position="663"/>
        <end position="686"/>
    </location>
</feature>
<dbReference type="FunFam" id="3.30.70.100:FF:000001">
    <property type="entry name" value="ATPase copper transporting beta"/>
    <property type="match status" value="1"/>
</dbReference>
<dbReference type="Pfam" id="PF00122">
    <property type="entry name" value="E1-E2_ATPase"/>
    <property type="match status" value="1"/>
</dbReference>
<reference evidence="13" key="2">
    <citation type="submission" date="2015-01" db="EMBL/GenBank/DDBJ databases">
        <title>Evolutionary Origins and Diversification of the Mycorrhizal Mutualists.</title>
        <authorList>
            <consortium name="DOE Joint Genome Institute"/>
            <consortium name="Mycorrhizal Genomics Consortium"/>
            <person name="Kohler A."/>
            <person name="Kuo A."/>
            <person name="Nagy L.G."/>
            <person name="Floudas D."/>
            <person name="Copeland A."/>
            <person name="Barry K.W."/>
            <person name="Cichocki N."/>
            <person name="Veneault-Fourrey C."/>
            <person name="LaButti K."/>
            <person name="Lindquist E.A."/>
            <person name="Lipzen A."/>
            <person name="Lundell T."/>
            <person name="Morin E."/>
            <person name="Murat C."/>
            <person name="Riley R."/>
            <person name="Ohm R."/>
            <person name="Sun H."/>
            <person name="Tunlid A."/>
            <person name="Henrissat B."/>
            <person name="Grigoriev I.V."/>
            <person name="Hibbett D.S."/>
            <person name="Martin F."/>
        </authorList>
    </citation>
    <scope>NUCLEOTIDE SEQUENCE [LARGE SCALE GENOMIC DNA]</scope>
    <source>
        <strain evidence="13">Ve08.2h10</strain>
    </source>
</reference>
<dbReference type="GO" id="GO:0016020">
    <property type="term" value="C:membrane"/>
    <property type="evidence" value="ECO:0007669"/>
    <property type="project" value="UniProtKB-SubCell"/>
</dbReference>
<gene>
    <name evidence="12" type="ORF">PAXRUDRAFT_833891</name>
</gene>
<evidence type="ECO:0000256" key="9">
    <source>
        <dbReference type="ARBA" id="ARBA00023136"/>
    </source>
</evidence>
<dbReference type="InterPro" id="IPR018303">
    <property type="entry name" value="ATPase_P-typ_P_site"/>
</dbReference>
<dbReference type="SFLD" id="SFLDS00003">
    <property type="entry name" value="Haloacid_Dehalogenase"/>
    <property type="match status" value="1"/>
</dbReference>
<evidence type="ECO:0000256" key="6">
    <source>
        <dbReference type="ARBA" id="ARBA00022840"/>
    </source>
</evidence>
<dbReference type="CDD" id="cd00371">
    <property type="entry name" value="HMA"/>
    <property type="match status" value="1"/>
</dbReference>
<dbReference type="GO" id="GO:0043682">
    <property type="term" value="F:P-type divalent copper transporter activity"/>
    <property type="evidence" value="ECO:0007669"/>
    <property type="project" value="TreeGrafter"/>
</dbReference>
<dbReference type="PROSITE" id="PS00154">
    <property type="entry name" value="ATPASE_E1_E2"/>
    <property type="match status" value="1"/>
</dbReference>
<comment type="subcellular location">
    <subcellularLocation>
        <location evidence="1">Membrane</location>
        <topology evidence="1">Multi-pass membrane protein</topology>
    </subcellularLocation>
</comment>
<dbReference type="NCBIfam" id="TIGR01494">
    <property type="entry name" value="ATPase_P-type"/>
    <property type="match status" value="2"/>
</dbReference>
<feature type="transmembrane region" description="Helical" evidence="10">
    <location>
        <begin position="706"/>
        <end position="728"/>
    </location>
</feature>
<feature type="transmembrane region" description="Helical" evidence="10">
    <location>
        <begin position="1083"/>
        <end position="1105"/>
    </location>
</feature>
<keyword evidence="13" id="KW-1185">Reference proteome</keyword>
<dbReference type="InterPro" id="IPR023214">
    <property type="entry name" value="HAD_sf"/>
</dbReference>
<keyword evidence="8 10" id="KW-1133">Transmembrane helix</keyword>
<dbReference type="GO" id="GO:0005524">
    <property type="term" value="F:ATP binding"/>
    <property type="evidence" value="ECO:0007669"/>
    <property type="project" value="UniProtKB-UniRule"/>
</dbReference>
<evidence type="ECO:0000256" key="7">
    <source>
        <dbReference type="ARBA" id="ARBA00022967"/>
    </source>
</evidence>
<dbReference type="InterPro" id="IPR023298">
    <property type="entry name" value="ATPase_P-typ_TM_dom_sf"/>
</dbReference>
<dbReference type="SFLD" id="SFLDG00002">
    <property type="entry name" value="C1.7:_P-type_atpase_like"/>
    <property type="match status" value="1"/>
</dbReference>
<dbReference type="Gene3D" id="2.70.150.10">
    <property type="entry name" value="Calcium-transporting ATPase, cytoplasmic transduction domain A"/>
    <property type="match status" value="1"/>
</dbReference>
<dbReference type="InterPro" id="IPR001757">
    <property type="entry name" value="P_typ_ATPase"/>
</dbReference>
<dbReference type="InterPro" id="IPR017969">
    <property type="entry name" value="Heavy-metal-associated_CS"/>
</dbReference>
<sequence>MASKSHTTLSLSNLHYASCIRTIEEALFSLSPPPIKVDVSIIYHSVMIEHPHELSTDILRDTLSAAGFDVADDTLQTTNQRRISGITTFITRKRDKHIQQSSLCQEEASTAPQHEALPSLWKNAPPQFSLTDADDGSLHKELAGSPQLILEPAPDLDDTPHRITLSVEGMTCSSCVATVTGMVSQLPGVSEVVVNLLSNSATLVVEKKRLISSVTETIDDCGFATELIDAEPLTASPSVLTASGPRTISIRVDGMFCPHCPGKIMDALRKLQPEVSVTKPFSDYTDPIIEVLYEPAPPGFTIRSIISCIVSADPTSFKASLYQPPTLEQRTRSMQLRERRTLLKRLLFTFIFAIPTFVIGVVYMSLVPSGNRTRNYLMEPMWNGNASRIQWSLFFLVTPVMFYGAGLFHRRSIKEVVALWRKGSTTPIIKRFTKFGSMNLLVSTGVSVAYFASVALLAFAASQPPPADGMGDTTTYFDSVVFITMFLLCGRYLEAYSKARTADAITAMGSLRSAEALLVTPRTPSDVPPSQHNETIDADLEKGDIISDNGSLVAGPGLKVEKVSVDFLEAGDIVRVLNGATPPCDGVIVSGSETSFDESFLTGEAKPIKKNVGDQVFLGTINKAKSVDVRVDATGGVTMLDQILRIVREGQTRRAPIERVADAVTGIFVPIITLLAIITWVVWLALGLGGRIPPDYLDVQVGGWVVWSLEFAIAVFVVACPCGIGLAAPTALLVGSGLAAQHGILARGGGEAFQDMAQLDVVVFDKTGTLTQGGQPQVSDFEITSPAKWTRDTVLGIAAELESASSHPLGNAIKQFSDEHGAPHLNAIAFDEVAGCGLKARFDALGCTAIIGNESWAAQHGAIVDANVASTLEKWKTEAKSVVLLSVGDGTTEIFSVVAIFAITDPLRPEAPGVVRFLHEQGIGTWIISGDNQVTANAVANMVGIPEVNVIAGVLPHQKAEKIEWLQKNGSKRPPSRWQRLFGKSKPNERCIVAMVGDGINDAPALAASDVGIAIGSGSDVAISSASFILLSSDLKSILTLSDLSRKVLNRVKQNFVWAFMYNIIAVPIAAGVIYPLGHARLAPVWASLAMAASSVSVVLSSLSLKLYREPKMA</sequence>
<dbReference type="OrthoDB" id="432719at2759"/>
<evidence type="ECO:0000256" key="1">
    <source>
        <dbReference type="ARBA" id="ARBA00004141"/>
    </source>
</evidence>
<accession>A0A0D0DN04</accession>
<dbReference type="Pfam" id="PF00403">
    <property type="entry name" value="HMA"/>
    <property type="match status" value="1"/>
</dbReference>
<evidence type="ECO:0000259" key="11">
    <source>
        <dbReference type="PROSITE" id="PS50846"/>
    </source>
</evidence>
<feature type="transmembrane region" description="Helical" evidence="10">
    <location>
        <begin position="473"/>
        <end position="493"/>
    </location>
</feature>
<dbReference type="Pfam" id="PF00702">
    <property type="entry name" value="Hydrolase"/>
    <property type="match status" value="1"/>
</dbReference>
<evidence type="ECO:0000256" key="5">
    <source>
        <dbReference type="ARBA" id="ARBA00022741"/>
    </source>
</evidence>
<dbReference type="HOGENOM" id="CLU_001771_0_2_1"/>
<evidence type="ECO:0000256" key="4">
    <source>
        <dbReference type="ARBA" id="ARBA00022723"/>
    </source>
</evidence>
<keyword evidence="3 10" id="KW-0812">Transmembrane</keyword>
<feature type="transmembrane region" description="Helical" evidence="10">
    <location>
        <begin position="346"/>
        <end position="369"/>
    </location>
</feature>
<dbReference type="SUPFAM" id="SSF81653">
    <property type="entry name" value="Calcium ATPase, transduction domain A"/>
    <property type="match status" value="1"/>
</dbReference>
<proteinExistence type="inferred from homology"/>
<comment type="similarity">
    <text evidence="2 10">Belongs to the cation transport ATPase (P-type) (TC 3.A.3) family. Type IB subfamily.</text>
</comment>
<feature type="transmembrane region" description="Helical" evidence="10">
    <location>
        <begin position="440"/>
        <end position="461"/>
    </location>
</feature>
<dbReference type="PROSITE" id="PS50846">
    <property type="entry name" value="HMA_2"/>
    <property type="match status" value="1"/>
</dbReference>
<dbReference type="AlphaFoldDB" id="A0A0D0DN04"/>
<dbReference type="GO" id="GO:0016887">
    <property type="term" value="F:ATP hydrolysis activity"/>
    <property type="evidence" value="ECO:0007669"/>
    <property type="project" value="InterPro"/>
</dbReference>
<feature type="domain" description="HMA" evidence="11">
    <location>
        <begin position="161"/>
        <end position="226"/>
    </location>
</feature>
<dbReference type="EMBL" id="KN826161">
    <property type="protein sequence ID" value="KIK79870.1"/>
    <property type="molecule type" value="Genomic_DNA"/>
</dbReference>
<dbReference type="InterPro" id="IPR027256">
    <property type="entry name" value="P-typ_ATPase_IB"/>
</dbReference>
<evidence type="ECO:0000256" key="10">
    <source>
        <dbReference type="RuleBase" id="RU362081"/>
    </source>
</evidence>
<protein>
    <recommendedName>
        <fullName evidence="11">HMA domain-containing protein</fullName>
    </recommendedName>
</protein>
<dbReference type="PROSITE" id="PS01047">
    <property type="entry name" value="HMA_1"/>
    <property type="match status" value="1"/>
</dbReference>
<dbReference type="InterPro" id="IPR023299">
    <property type="entry name" value="ATPase_P-typ_cyto_dom_N"/>
</dbReference>
<dbReference type="InterPro" id="IPR036163">
    <property type="entry name" value="HMA_dom_sf"/>
</dbReference>
<dbReference type="Proteomes" id="UP000054538">
    <property type="component" value="Unassembled WGS sequence"/>
</dbReference>
<reference evidence="12 13" key="1">
    <citation type="submission" date="2014-04" db="EMBL/GenBank/DDBJ databases">
        <authorList>
            <consortium name="DOE Joint Genome Institute"/>
            <person name="Kuo A."/>
            <person name="Kohler A."/>
            <person name="Jargeat P."/>
            <person name="Nagy L.G."/>
            <person name="Floudas D."/>
            <person name="Copeland A."/>
            <person name="Barry K.W."/>
            <person name="Cichocki N."/>
            <person name="Veneault-Fourrey C."/>
            <person name="LaButti K."/>
            <person name="Lindquist E.A."/>
            <person name="Lipzen A."/>
            <person name="Lundell T."/>
            <person name="Morin E."/>
            <person name="Murat C."/>
            <person name="Sun H."/>
            <person name="Tunlid A."/>
            <person name="Henrissat B."/>
            <person name="Grigoriev I.V."/>
            <person name="Hibbett D.S."/>
            <person name="Martin F."/>
            <person name="Nordberg H.P."/>
            <person name="Cantor M.N."/>
            <person name="Hua S.X."/>
        </authorList>
    </citation>
    <scope>NUCLEOTIDE SEQUENCE [LARGE SCALE GENOMIC DNA]</scope>
    <source>
        <strain evidence="12 13">Ve08.2h10</strain>
    </source>
</reference>
<dbReference type="NCBIfam" id="TIGR01525">
    <property type="entry name" value="ATPase-IB_hvy"/>
    <property type="match status" value="1"/>
</dbReference>
<organism evidence="12 13">
    <name type="scientific">Paxillus rubicundulus Ve08.2h10</name>
    <dbReference type="NCBI Taxonomy" id="930991"/>
    <lineage>
        <taxon>Eukaryota</taxon>
        <taxon>Fungi</taxon>
        <taxon>Dikarya</taxon>
        <taxon>Basidiomycota</taxon>
        <taxon>Agaricomycotina</taxon>
        <taxon>Agaricomycetes</taxon>
        <taxon>Agaricomycetidae</taxon>
        <taxon>Boletales</taxon>
        <taxon>Paxilineae</taxon>
        <taxon>Paxillaceae</taxon>
        <taxon>Paxillus</taxon>
    </lineage>
</organism>
<dbReference type="SUPFAM" id="SSF81665">
    <property type="entry name" value="Calcium ATPase, transmembrane domain M"/>
    <property type="match status" value="1"/>
</dbReference>
<keyword evidence="4 10" id="KW-0479">Metal-binding</keyword>
<feature type="transmembrane region" description="Helical" evidence="10">
    <location>
        <begin position="389"/>
        <end position="408"/>
    </location>
</feature>
<dbReference type="InterPro" id="IPR006121">
    <property type="entry name" value="HMA_dom"/>
</dbReference>
<dbReference type="SUPFAM" id="SSF56784">
    <property type="entry name" value="HAD-like"/>
    <property type="match status" value="1"/>
</dbReference>
<dbReference type="Gene3D" id="3.40.1110.10">
    <property type="entry name" value="Calcium-transporting ATPase, cytoplasmic domain N"/>
    <property type="match status" value="1"/>
</dbReference>
<evidence type="ECO:0000256" key="2">
    <source>
        <dbReference type="ARBA" id="ARBA00006024"/>
    </source>
</evidence>
<dbReference type="STRING" id="930991.A0A0D0DN04"/>
<evidence type="ECO:0000313" key="13">
    <source>
        <dbReference type="Proteomes" id="UP000054538"/>
    </source>
</evidence>
<dbReference type="Gene3D" id="3.30.70.100">
    <property type="match status" value="1"/>
</dbReference>
<dbReference type="GO" id="GO:0005507">
    <property type="term" value="F:copper ion binding"/>
    <property type="evidence" value="ECO:0007669"/>
    <property type="project" value="TreeGrafter"/>
</dbReference>
<evidence type="ECO:0000256" key="3">
    <source>
        <dbReference type="ARBA" id="ARBA00022692"/>
    </source>
</evidence>
<dbReference type="InterPro" id="IPR008250">
    <property type="entry name" value="ATPase_P-typ_transduc_dom_A_sf"/>
</dbReference>
<dbReference type="InterPro" id="IPR044492">
    <property type="entry name" value="P_typ_ATPase_HD_dom"/>
</dbReference>